<dbReference type="EMBL" id="HBIX01018226">
    <property type="protein sequence ID" value="CAE0720279.1"/>
    <property type="molecule type" value="Transcribed_RNA"/>
</dbReference>
<dbReference type="SUPFAM" id="SSF52058">
    <property type="entry name" value="L domain-like"/>
    <property type="match status" value="1"/>
</dbReference>
<comment type="subcellular location">
    <subcellularLocation>
        <location evidence="1">Cell envelope</location>
    </subcellularLocation>
</comment>
<feature type="compositionally biased region" description="Polar residues" evidence="3">
    <location>
        <begin position="829"/>
        <end position="857"/>
    </location>
</feature>
<evidence type="ECO:0000313" key="6">
    <source>
        <dbReference type="EMBL" id="CAE0720279.1"/>
    </source>
</evidence>
<feature type="region of interest" description="Disordered" evidence="3">
    <location>
        <begin position="827"/>
        <end position="878"/>
    </location>
</feature>
<sequence length="949" mass="106117">MTDQGDENEIPFPPLPRDCYWFIASGPNGICRGEVQDEKLGENQDPKQDQAPVQGRVQNQNCIDLYQSIPFVYGIIVWFFQLAFLLLMVFSKVHPGWSANEDVDNPDESYSPLARYVPAKNSGIVLLTQVLALCAFLIFQEDSLSDFCTGIALFFKPNWRHRTSWHHLACFLRASQGFMACMTALVLVMTTSNVIDIVLNFTAVNFISQLDNNAFDLARSGKYGNILRDEAVCVEARVTQLEQNTLEISRANEAKKSMTLEERNTAMEVELQTRMVEISTTENTIGETSTEFEDDDDYRKGYCVREWIACSLIATLFMGFFATIVIYQEKRTTWTTKILRVQFGESTGLEKYSGCYKNFGEMYDRRMVYYSHGKSDNTTWLAYCKNDRRQWVFFNYDKRVIDNTNPCDAKTNEVAHSYKTNSFDISTSFELQWFSSYNTPLDGMFFIRHIEDDPDVEQNCQNFLNDGECDLNFNNHFYNYDGGDCCAVTCTKGDCTENLDEAFAVNVAGGNARGFPNCLDATMVNLITTLHNFQFEIPNWALESYASNGVKWEEIWKPILTLECDQKTVFSIPIEWSMIGNYQIAKVEKNSDCVLTVDNFEPLWKMDISGNIEGSEETVEIVYRNPIPNDINKLPPTRTLLLRDGNLVGTIPTQMGLLDPDLEVLDLSLNSLTGTIPSEIASLTKLTILDLSNNKITGTIPLEIVQMEKLSVLYLGNNELAGSIPNDIGKLSSVEYFGLSNNELTGLIPREIGSLIELRFLNLANNKLSGIIPSEEIESLQNLDFLDLDRNEGLTGSINCTMFERFSNETMTKTDCEIRNTFLVADTYRTPSPTGVPSRSPTGKPSFSVLPSSSPTESALPSISPTSSSPLSKTLSGSPSEFLVTAPSALPSPSPSEASKEVLAIARSALPSSSPSEASTIITSFVSPSAFPTWSRSTNNRQSDEVISI</sequence>
<feature type="domain" description="Disease resistance R13L4/SHOC-2-like LRR" evidence="5">
    <location>
        <begin position="672"/>
        <end position="783"/>
    </location>
</feature>
<evidence type="ECO:0000256" key="2">
    <source>
        <dbReference type="ARBA" id="ARBA00022737"/>
    </source>
</evidence>
<accession>A0A7S4EKM4</accession>
<dbReference type="InterPro" id="IPR051848">
    <property type="entry name" value="PGIP"/>
</dbReference>
<keyword evidence="4" id="KW-1133">Transmembrane helix</keyword>
<feature type="transmembrane region" description="Helical" evidence="4">
    <location>
        <begin position="307"/>
        <end position="327"/>
    </location>
</feature>
<dbReference type="PRINTS" id="PR00019">
    <property type="entry name" value="LEURICHRPT"/>
</dbReference>
<proteinExistence type="predicted"/>
<feature type="compositionally biased region" description="Low complexity" evidence="3">
    <location>
        <begin position="858"/>
        <end position="878"/>
    </location>
</feature>
<evidence type="ECO:0000259" key="5">
    <source>
        <dbReference type="Pfam" id="PF23598"/>
    </source>
</evidence>
<evidence type="ECO:0000256" key="3">
    <source>
        <dbReference type="SAM" id="MobiDB-lite"/>
    </source>
</evidence>
<keyword evidence="4" id="KW-0472">Membrane</keyword>
<dbReference type="PANTHER" id="PTHR48059">
    <property type="entry name" value="POLYGALACTURONASE INHIBITOR 1"/>
    <property type="match status" value="1"/>
</dbReference>
<dbReference type="Pfam" id="PF23598">
    <property type="entry name" value="LRR_14"/>
    <property type="match status" value="1"/>
</dbReference>
<evidence type="ECO:0000256" key="1">
    <source>
        <dbReference type="ARBA" id="ARBA00004196"/>
    </source>
</evidence>
<reference evidence="6" key="1">
    <citation type="submission" date="2021-01" db="EMBL/GenBank/DDBJ databases">
        <authorList>
            <person name="Corre E."/>
            <person name="Pelletier E."/>
            <person name="Niang G."/>
            <person name="Scheremetjew M."/>
            <person name="Finn R."/>
            <person name="Kale V."/>
            <person name="Holt S."/>
            <person name="Cochrane G."/>
            <person name="Meng A."/>
            <person name="Brown T."/>
            <person name="Cohen L."/>
        </authorList>
    </citation>
    <scope>NUCLEOTIDE SEQUENCE</scope>
    <source>
        <strain evidence="6">10249 10 AB</strain>
    </source>
</reference>
<dbReference type="Gene3D" id="3.80.10.10">
    <property type="entry name" value="Ribonuclease Inhibitor"/>
    <property type="match status" value="1"/>
</dbReference>
<feature type="transmembrane region" description="Helical" evidence="4">
    <location>
        <begin position="122"/>
        <end position="139"/>
    </location>
</feature>
<evidence type="ECO:0000256" key="4">
    <source>
        <dbReference type="SAM" id="Phobius"/>
    </source>
</evidence>
<feature type="transmembrane region" description="Helical" evidence="4">
    <location>
        <begin position="71"/>
        <end position="90"/>
    </location>
</feature>
<keyword evidence="2" id="KW-0677">Repeat</keyword>
<dbReference type="PROSITE" id="PS51450">
    <property type="entry name" value="LRR"/>
    <property type="match status" value="2"/>
</dbReference>
<dbReference type="PANTHER" id="PTHR48059:SF30">
    <property type="entry name" value="OS06G0587000 PROTEIN"/>
    <property type="match status" value="1"/>
</dbReference>
<organism evidence="6">
    <name type="scientific">Pseudo-nitzschia australis</name>
    <dbReference type="NCBI Taxonomy" id="44445"/>
    <lineage>
        <taxon>Eukaryota</taxon>
        <taxon>Sar</taxon>
        <taxon>Stramenopiles</taxon>
        <taxon>Ochrophyta</taxon>
        <taxon>Bacillariophyta</taxon>
        <taxon>Bacillariophyceae</taxon>
        <taxon>Bacillariophycidae</taxon>
        <taxon>Bacillariales</taxon>
        <taxon>Bacillariaceae</taxon>
        <taxon>Pseudo-nitzschia</taxon>
    </lineage>
</organism>
<dbReference type="InterPro" id="IPR055414">
    <property type="entry name" value="LRR_R13L4/SHOC2-like"/>
</dbReference>
<dbReference type="InterPro" id="IPR032675">
    <property type="entry name" value="LRR_dom_sf"/>
</dbReference>
<keyword evidence="4" id="KW-0812">Transmembrane</keyword>
<dbReference type="InterPro" id="IPR001611">
    <property type="entry name" value="Leu-rich_rpt"/>
</dbReference>
<protein>
    <recommendedName>
        <fullName evidence="5">Disease resistance R13L4/SHOC-2-like LRR domain-containing protein</fullName>
    </recommendedName>
</protein>
<dbReference type="AlphaFoldDB" id="A0A7S4EKM4"/>
<dbReference type="FunFam" id="3.80.10.10:FF:000221">
    <property type="entry name" value="Leucine-rich repeat receptor-like protein kinase PXL1"/>
    <property type="match status" value="1"/>
</dbReference>
<name>A0A7S4EKM4_9STRA</name>
<gene>
    <name evidence="6" type="ORF">PAUS00366_LOCUS13033</name>
</gene>